<keyword evidence="3" id="KW-1185">Reference proteome</keyword>
<comment type="caution">
    <text evidence="2">The sequence shown here is derived from an EMBL/GenBank/DDBJ whole genome shotgun (WGS) entry which is preliminary data.</text>
</comment>
<dbReference type="EC" id="2.4.-.-" evidence="2"/>
<protein>
    <submittedName>
        <fullName evidence="2">Glycosyltransferase</fullName>
        <ecNumber evidence="2">2.4.-.-</ecNumber>
    </submittedName>
</protein>
<sequence length="321" mass="36301">MEPTPLVTIILTAFNQSPFIEQTLESIKNQGYPNLEVFIIDNGSTDNTKQRITGWLEKNSPDFNAFTFFRQETMPYCKSFNQVFLKSKGKFLIDLSGDDVLLPGHISSSVSKLQQSIGAAVCFSDVLMVYSNGKEKTFYKRTPDGHLNQKVKIGDVYSSLVQRNIISSVSLVFDASIFTKVGGYDESLAYEDFDIMVRLARNYQFVFSNHIGVKKRIHSKSFAAGQYQPKKSKMLPSTLKVCQKIKTMNRRPKEDKALIKRVLFEAKHALWSANFESARGFVSLAKALGAKGLKMSLYDSWASMKMDISGLYLLFKKINPR</sequence>
<dbReference type="Proteomes" id="UP001142175">
    <property type="component" value="Unassembled WGS sequence"/>
</dbReference>
<organism evidence="2 3">
    <name type="scientific">Aquiflexum gelatinilyticum</name>
    <dbReference type="NCBI Taxonomy" id="2961943"/>
    <lineage>
        <taxon>Bacteria</taxon>
        <taxon>Pseudomonadati</taxon>
        <taxon>Bacteroidota</taxon>
        <taxon>Cytophagia</taxon>
        <taxon>Cytophagales</taxon>
        <taxon>Cyclobacteriaceae</taxon>
        <taxon>Aquiflexum</taxon>
    </lineage>
</organism>
<dbReference type="SUPFAM" id="SSF53448">
    <property type="entry name" value="Nucleotide-diphospho-sugar transferases"/>
    <property type="match status" value="1"/>
</dbReference>
<dbReference type="EMBL" id="JANSUY010000025">
    <property type="protein sequence ID" value="MCR9017273.1"/>
    <property type="molecule type" value="Genomic_DNA"/>
</dbReference>
<dbReference type="Pfam" id="PF10111">
    <property type="entry name" value="Glyco_tranf_2_2"/>
    <property type="match status" value="1"/>
</dbReference>
<dbReference type="RefSeq" id="WP_258425112.1">
    <property type="nucleotide sequence ID" value="NZ_JANSUY010000025.1"/>
</dbReference>
<dbReference type="PANTHER" id="PTHR22916:SF64">
    <property type="entry name" value="TRANSFERASE, PUTATIVE-RELATED"/>
    <property type="match status" value="1"/>
</dbReference>
<accession>A0A9X2P741</accession>
<evidence type="ECO:0000259" key="1">
    <source>
        <dbReference type="Pfam" id="PF10111"/>
    </source>
</evidence>
<dbReference type="InterPro" id="IPR029044">
    <property type="entry name" value="Nucleotide-diphossugar_trans"/>
</dbReference>
<dbReference type="Gene3D" id="3.90.550.10">
    <property type="entry name" value="Spore Coat Polysaccharide Biosynthesis Protein SpsA, Chain A"/>
    <property type="match status" value="1"/>
</dbReference>
<dbReference type="AlphaFoldDB" id="A0A9X2P741"/>
<dbReference type="InterPro" id="IPR019290">
    <property type="entry name" value="GlycosylTrfase-like_prok"/>
</dbReference>
<reference evidence="2" key="1">
    <citation type="submission" date="2022-08" db="EMBL/GenBank/DDBJ databases">
        <authorList>
            <person name="Zhang D."/>
        </authorList>
    </citation>
    <scope>NUCLEOTIDE SEQUENCE</scope>
    <source>
        <strain evidence="2">XJ19-11</strain>
    </source>
</reference>
<dbReference type="GO" id="GO:0016758">
    <property type="term" value="F:hexosyltransferase activity"/>
    <property type="evidence" value="ECO:0007669"/>
    <property type="project" value="UniProtKB-ARBA"/>
</dbReference>
<name>A0A9X2P741_9BACT</name>
<feature type="domain" description="Glycosyltransferase 2-like prokaryotic type" evidence="1">
    <location>
        <begin position="7"/>
        <end position="223"/>
    </location>
</feature>
<keyword evidence="2" id="KW-0328">Glycosyltransferase</keyword>
<proteinExistence type="predicted"/>
<gene>
    <name evidence="2" type="ORF">NU887_19720</name>
</gene>
<evidence type="ECO:0000313" key="2">
    <source>
        <dbReference type="EMBL" id="MCR9017273.1"/>
    </source>
</evidence>
<keyword evidence="2" id="KW-0808">Transferase</keyword>
<evidence type="ECO:0000313" key="3">
    <source>
        <dbReference type="Proteomes" id="UP001142175"/>
    </source>
</evidence>
<dbReference type="PANTHER" id="PTHR22916">
    <property type="entry name" value="GLYCOSYLTRANSFERASE"/>
    <property type="match status" value="1"/>
</dbReference>